<name>A0A4D9DIG8_9SAUR</name>
<dbReference type="PROSITE" id="PS50262">
    <property type="entry name" value="G_PROTEIN_RECEP_F1_2"/>
    <property type="match status" value="1"/>
</dbReference>
<feature type="transmembrane region" description="Helical" evidence="12">
    <location>
        <begin position="83"/>
        <end position="108"/>
    </location>
</feature>
<evidence type="ECO:0000256" key="6">
    <source>
        <dbReference type="ARBA" id="ARBA00023136"/>
    </source>
</evidence>
<evidence type="ECO:0000256" key="8">
    <source>
        <dbReference type="ARBA" id="ARBA00023180"/>
    </source>
</evidence>
<keyword evidence="2" id="KW-1003">Cell membrane</keyword>
<feature type="transmembrane region" description="Helical" evidence="12">
    <location>
        <begin position="166"/>
        <end position="187"/>
    </location>
</feature>
<dbReference type="PRINTS" id="PR01783">
    <property type="entry name" value="MCHRECEPTOR"/>
</dbReference>
<comment type="similarity">
    <text evidence="10">Belongs to the G-protein coupled receptor 1 family.</text>
</comment>
<dbReference type="AlphaFoldDB" id="A0A4D9DIG8"/>
<evidence type="ECO:0000256" key="12">
    <source>
        <dbReference type="SAM" id="Phobius"/>
    </source>
</evidence>
<evidence type="ECO:0000256" key="3">
    <source>
        <dbReference type="ARBA" id="ARBA00022692"/>
    </source>
</evidence>
<keyword evidence="7 10" id="KW-0675">Receptor</keyword>
<comment type="subcellular location">
    <subcellularLocation>
        <location evidence="1">Cell membrane</location>
        <topology evidence="1">Multi-pass membrane protein</topology>
    </subcellularLocation>
</comment>
<evidence type="ECO:0000256" key="2">
    <source>
        <dbReference type="ARBA" id="ARBA00022475"/>
    </source>
</evidence>
<gene>
    <name evidence="14" type="ORF">DR999_PMT21521</name>
</gene>
<feature type="domain" description="G-protein coupled receptors family 1 profile" evidence="13">
    <location>
        <begin position="99"/>
        <end position="345"/>
    </location>
</feature>
<evidence type="ECO:0000313" key="14">
    <source>
        <dbReference type="EMBL" id="TFJ96678.1"/>
    </source>
</evidence>
<dbReference type="GO" id="GO:0004930">
    <property type="term" value="F:G protein-coupled receptor activity"/>
    <property type="evidence" value="ECO:0007669"/>
    <property type="project" value="UniProtKB-KW"/>
</dbReference>
<evidence type="ECO:0000256" key="10">
    <source>
        <dbReference type="RuleBase" id="RU000688"/>
    </source>
</evidence>
<dbReference type="PANTHER" id="PTHR24229:SF108">
    <property type="entry name" value="MELANIN CONCENTRATING HORMONE RECEPTOR 2B"/>
    <property type="match status" value="1"/>
</dbReference>
<reference evidence="14 15" key="2">
    <citation type="submission" date="2019-04" db="EMBL/GenBank/DDBJ databases">
        <title>The genome sequence of big-headed turtle.</title>
        <authorList>
            <person name="Gong S."/>
        </authorList>
    </citation>
    <scope>NUCLEOTIDE SEQUENCE [LARGE SCALE GENOMIC DNA]</scope>
    <source>
        <strain evidence="14">DO16091913</strain>
        <tissue evidence="14">Muscle</tissue>
    </source>
</reference>
<feature type="transmembrane region" description="Helical" evidence="12">
    <location>
        <begin position="120"/>
        <end position="142"/>
    </location>
</feature>
<dbReference type="GO" id="GO:0043005">
    <property type="term" value="C:neuron projection"/>
    <property type="evidence" value="ECO:0007669"/>
    <property type="project" value="TreeGrafter"/>
</dbReference>
<reference evidence="14 15" key="1">
    <citation type="submission" date="2019-04" db="EMBL/GenBank/DDBJ databases">
        <title>Draft genome of the big-headed turtle Platysternon megacephalum.</title>
        <authorList>
            <person name="Gong S."/>
        </authorList>
    </citation>
    <scope>NUCLEOTIDE SEQUENCE [LARGE SCALE GENOMIC DNA]</scope>
    <source>
        <strain evidence="14">DO16091913</strain>
        <tissue evidence="14">Muscle</tissue>
    </source>
</reference>
<dbReference type="STRING" id="55544.A0A4D9DIG8"/>
<keyword evidence="9 10" id="KW-0807">Transducer</keyword>
<dbReference type="SUPFAM" id="SSF81321">
    <property type="entry name" value="Family A G protein-coupled receptor-like"/>
    <property type="match status" value="1"/>
</dbReference>
<organism evidence="14 15">
    <name type="scientific">Platysternon megacephalum</name>
    <name type="common">big-headed turtle</name>
    <dbReference type="NCBI Taxonomy" id="55544"/>
    <lineage>
        <taxon>Eukaryota</taxon>
        <taxon>Metazoa</taxon>
        <taxon>Chordata</taxon>
        <taxon>Craniata</taxon>
        <taxon>Vertebrata</taxon>
        <taxon>Euteleostomi</taxon>
        <taxon>Archelosauria</taxon>
        <taxon>Testudinata</taxon>
        <taxon>Testudines</taxon>
        <taxon>Cryptodira</taxon>
        <taxon>Durocryptodira</taxon>
        <taxon>Testudinoidea</taxon>
        <taxon>Platysternidae</taxon>
        <taxon>Platysternon</taxon>
    </lineage>
</organism>
<feature type="transmembrane region" description="Helical" evidence="12">
    <location>
        <begin position="325"/>
        <end position="348"/>
    </location>
</feature>
<feature type="region of interest" description="Disordered" evidence="11">
    <location>
        <begin position="1"/>
        <end position="21"/>
    </location>
</feature>
<evidence type="ECO:0000313" key="15">
    <source>
        <dbReference type="Proteomes" id="UP000297703"/>
    </source>
</evidence>
<protein>
    <submittedName>
        <fullName evidence="14">Alpha-(1,3)-fucosyltransferase 9</fullName>
    </submittedName>
</protein>
<keyword evidence="3 10" id="KW-0812">Transmembrane</keyword>
<proteinExistence type="inferred from homology"/>
<dbReference type="GO" id="GO:0042923">
    <property type="term" value="F:neuropeptide binding"/>
    <property type="evidence" value="ECO:0007669"/>
    <property type="project" value="TreeGrafter"/>
</dbReference>
<dbReference type="Gene3D" id="1.20.1070.10">
    <property type="entry name" value="Rhodopsin 7-helix transmembrane proteins"/>
    <property type="match status" value="1"/>
</dbReference>
<evidence type="ECO:0000256" key="11">
    <source>
        <dbReference type="SAM" id="MobiDB-lite"/>
    </source>
</evidence>
<evidence type="ECO:0000256" key="5">
    <source>
        <dbReference type="ARBA" id="ARBA00023040"/>
    </source>
</evidence>
<dbReference type="PRINTS" id="PR00237">
    <property type="entry name" value="GPCRRHODOPSN"/>
</dbReference>
<dbReference type="Proteomes" id="UP000297703">
    <property type="component" value="Unassembled WGS sequence"/>
</dbReference>
<keyword evidence="14" id="KW-0328">Glycosyltransferase</keyword>
<evidence type="ECO:0000256" key="9">
    <source>
        <dbReference type="ARBA" id="ARBA00023224"/>
    </source>
</evidence>
<evidence type="ECO:0000256" key="7">
    <source>
        <dbReference type="ARBA" id="ARBA00023170"/>
    </source>
</evidence>
<evidence type="ECO:0000256" key="1">
    <source>
        <dbReference type="ARBA" id="ARBA00004651"/>
    </source>
</evidence>
<dbReference type="PANTHER" id="PTHR24229">
    <property type="entry name" value="NEUROPEPTIDES RECEPTOR"/>
    <property type="match status" value="1"/>
</dbReference>
<feature type="transmembrane region" description="Helical" evidence="12">
    <location>
        <begin position="241"/>
        <end position="268"/>
    </location>
</feature>
<dbReference type="PROSITE" id="PS00237">
    <property type="entry name" value="G_PROTEIN_RECEP_F1_1"/>
    <property type="match status" value="1"/>
</dbReference>
<keyword evidence="5 10" id="KW-0297">G-protein coupled receptor</keyword>
<accession>A0A4D9DIG8</accession>
<dbReference type="OrthoDB" id="6076970at2759"/>
<keyword evidence="15" id="KW-1185">Reference proteome</keyword>
<feature type="transmembrane region" description="Helical" evidence="12">
    <location>
        <begin position="289"/>
        <end position="313"/>
    </location>
</feature>
<dbReference type="GO" id="GO:0016757">
    <property type="term" value="F:glycosyltransferase activity"/>
    <property type="evidence" value="ECO:0007669"/>
    <property type="project" value="UniProtKB-KW"/>
</dbReference>
<dbReference type="GO" id="GO:0005886">
    <property type="term" value="C:plasma membrane"/>
    <property type="evidence" value="ECO:0007669"/>
    <property type="project" value="UniProtKB-SubCell"/>
</dbReference>
<comment type="caution">
    <text evidence="14">The sequence shown here is derived from an EMBL/GenBank/DDBJ whole genome shotgun (WGS) entry which is preliminary data.</text>
</comment>
<feature type="transmembrane region" description="Helical" evidence="12">
    <location>
        <begin position="199"/>
        <end position="221"/>
    </location>
</feature>
<keyword evidence="4 12" id="KW-1133">Transmembrane helix</keyword>
<evidence type="ECO:0000259" key="13">
    <source>
        <dbReference type="PROSITE" id="PS50262"/>
    </source>
</evidence>
<dbReference type="InterPro" id="IPR008361">
    <property type="entry name" value="MCH_rcpt"/>
</dbReference>
<evidence type="ECO:0000256" key="4">
    <source>
        <dbReference type="ARBA" id="ARBA00022989"/>
    </source>
</evidence>
<sequence length="428" mass="46973">MPEYSGQPRELHANASPPGPGAAALLDRSSDFTLGLNIFSGALRAGPPNLSLMPCELEPLGSLPLDTEGAAAWGSLLGPALSLVLPVVYTLICGCGILANGLVISIVLSCKHKLVSDVYILNLAVADLLFLVGMPFIIHQLVQEHGWIFGDFLCRAVTTLDLNNQFTSVAIVTVLCVDRYVAVVYSSTVGQKRTLRCTALINAGVWASSLVMATPAMLYARVQRENQTELCLMDLPGPSSLYWYTLYQSLAAFLLPLLVITVLYSLTLHHLFRVMHRAQRRCSARSRRVTRMALTIITAFLICWTPFHVVQLVNLTAAPSAASFYLNQLTICLSYAHSCVSPVLVLFCTEFFRERMAHSRYCRFIARWRALRAGTALPSQELTSTVYSPQVGSTTAQRCRRPFGIEQLPCSMTEASVTINGQEEHSTI</sequence>
<dbReference type="EMBL" id="QXTE01000606">
    <property type="protein sequence ID" value="TFJ96678.1"/>
    <property type="molecule type" value="Genomic_DNA"/>
</dbReference>
<dbReference type="GO" id="GO:0007218">
    <property type="term" value="P:neuropeptide signaling pathway"/>
    <property type="evidence" value="ECO:0007669"/>
    <property type="project" value="TreeGrafter"/>
</dbReference>
<dbReference type="InterPro" id="IPR017452">
    <property type="entry name" value="GPCR_Rhodpsn_7TM"/>
</dbReference>
<keyword evidence="14" id="KW-0808">Transferase</keyword>
<dbReference type="Pfam" id="PF00001">
    <property type="entry name" value="7tm_1"/>
    <property type="match status" value="1"/>
</dbReference>
<keyword evidence="6 12" id="KW-0472">Membrane</keyword>
<dbReference type="InterPro" id="IPR000276">
    <property type="entry name" value="GPCR_Rhodpsn"/>
</dbReference>
<keyword evidence="8" id="KW-0325">Glycoprotein</keyword>